<evidence type="ECO:0000256" key="8">
    <source>
        <dbReference type="ARBA" id="ARBA00022603"/>
    </source>
</evidence>
<dbReference type="HAMAP" id="MF_00605">
    <property type="entry name" value="TrmD"/>
    <property type="match status" value="1"/>
</dbReference>
<dbReference type="Proteomes" id="UP000054773">
    <property type="component" value="Unassembled WGS sequence"/>
</dbReference>
<dbReference type="OrthoDB" id="9807416at2"/>
<protein>
    <recommendedName>
        <fullName evidence="6 15">tRNA (guanine-N(1)-)-methyltransferase</fullName>
        <ecNumber evidence="5 15">2.1.1.228</ecNumber>
    </recommendedName>
    <alternativeName>
        <fullName evidence="12 15">M1G-methyltransferase</fullName>
    </alternativeName>
    <alternativeName>
        <fullName evidence="13 15">tRNA [GM37] methyltransferase</fullName>
    </alternativeName>
</protein>
<evidence type="ECO:0000256" key="13">
    <source>
        <dbReference type="ARBA" id="ARBA00033392"/>
    </source>
</evidence>
<evidence type="ECO:0000256" key="7">
    <source>
        <dbReference type="ARBA" id="ARBA00022490"/>
    </source>
</evidence>
<keyword evidence="10 15" id="KW-0949">S-adenosyl-L-methionine</keyword>
<feature type="binding site" evidence="15 16">
    <location>
        <begin position="135"/>
        <end position="140"/>
    </location>
    <ligand>
        <name>S-adenosyl-L-methionine</name>
        <dbReference type="ChEBI" id="CHEBI:59789"/>
    </ligand>
</feature>
<dbReference type="InterPro" id="IPR029026">
    <property type="entry name" value="tRNA_m1G_MTases_N"/>
</dbReference>
<dbReference type="FunFam" id="3.40.1280.10:FF:000001">
    <property type="entry name" value="tRNA (guanine-N(1)-)-methyltransferase"/>
    <property type="match status" value="1"/>
</dbReference>
<dbReference type="InterPro" id="IPR029028">
    <property type="entry name" value="Alpha/beta_knot_MTases"/>
</dbReference>
<dbReference type="Gene3D" id="3.40.1280.10">
    <property type="match status" value="1"/>
</dbReference>
<feature type="domain" description="tRNA methyltransferase TRMD/TRM10-type" evidence="18">
    <location>
        <begin position="3"/>
        <end position="227"/>
    </location>
</feature>
<proteinExistence type="inferred from homology"/>
<dbReference type="FunFam" id="1.10.1270.20:FF:000001">
    <property type="entry name" value="tRNA (guanine-N(1)-)-methyltransferase"/>
    <property type="match status" value="1"/>
</dbReference>
<dbReference type="GO" id="GO:0002939">
    <property type="term" value="P:tRNA N1-guanine methylation"/>
    <property type="evidence" value="ECO:0007669"/>
    <property type="project" value="TreeGrafter"/>
</dbReference>
<dbReference type="GO" id="GO:0052906">
    <property type="term" value="F:tRNA (guanine(37)-N1)-methyltransferase activity"/>
    <property type="evidence" value="ECO:0007669"/>
    <property type="project" value="UniProtKB-UniRule"/>
</dbReference>
<name>A0A0W0TWA1_LEGER</name>
<dbReference type="PANTHER" id="PTHR46417">
    <property type="entry name" value="TRNA (GUANINE-N(1)-)-METHYLTRANSFERASE"/>
    <property type="match status" value="1"/>
</dbReference>
<keyword evidence="7 15" id="KW-0963">Cytoplasm</keyword>
<keyword evidence="20" id="KW-1185">Reference proteome</keyword>
<evidence type="ECO:0000256" key="5">
    <source>
        <dbReference type="ARBA" id="ARBA00012807"/>
    </source>
</evidence>
<dbReference type="PIRSF" id="PIRSF000386">
    <property type="entry name" value="tRNA_mtase"/>
    <property type="match status" value="1"/>
</dbReference>
<dbReference type="InterPro" id="IPR016009">
    <property type="entry name" value="tRNA_MeTrfase_TRMD/TRM10"/>
</dbReference>
<evidence type="ECO:0000256" key="4">
    <source>
        <dbReference type="ARBA" id="ARBA00011738"/>
    </source>
</evidence>
<sequence>MIHLGVITLIPEMFAVLEKHGVVGRAISQGIASVNYWNPREWASRPYRQVDDKPYGGGPGMVMMYEPLALAIREARQQMPESCKTVYLSPQGRAINQGDLNKIAREQQSLLFIAGRYEGIDERIIEKHVDEEWSIGDFVLSGGELAAMIFIDAIVRLLPGSLGHAGSAEQDSFMNGLLDYPHYTRPASIDGMGVPPVLLNGNHRDIERWRRKQALGNTWLKRPGLLETIKLNEFDQQLLDEFKREHGDPVNREHPFEE</sequence>
<evidence type="ECO:0000256" key="14">
    <source>
        <dbReference type="ARBA" id="ARBA00047783"/>
    </source>
</evidence>
<reference evidence="19 20" key="1">
    <citation type="submission" date="2015-11" db="EMBL/GenBank/DDBJ databases">
        <title>Genomic analysis of 38 Legionella species identifies large and diverse effector repertoires.</title>
        <authorList>
            <person name="Burstein D."/>
            <person name="Amaro F."/>
            <person name="Zusman T."/>
            <person name="Lifshitz Z."/>
            <person name="Cohen O."/>
            <person name="Gilbert J.A."/>
            <person name="Pupko T."/>
            <person name="Shuman H.A."/>
            <person name="Segal G."/>
        </authorList>
    </citation>
    <scope>NUCLEOTIDE SEQUENCE [LARGE SCALE GENOMIC DNA]</scope>
    <source>
        <strain evidence="19 20">SE-32A-C8</strain>
    </source>
</reference>
<evidence type="ECO:0000256" key="15">
    <source>
        <dbReference type="HAMAP-Rule" id="MF_00605"/>
    </source>
</evidence>
<keyword evidence="9 15" id="KW-0808">Transferase</keyword>
<evidence type="ECO:0000256" key="2">
    <source>
        <dbReference type="ARBA" id="ARBA00004496"/>
    </source>
</evidence>
<dbReference type="InterPro" id="IPR002649">
    <property type="entry name" value="tRNA_m1G_MeTrfase_TrmD"/>
</dbReference>
<dbReference type="Pfam" id="PF01746">
    <property type="entry name" value="tRNA_m1G_MT"/>
    <property type="match status" value="1"/>
</dbReference>
<dbReference type="GO" id="GO:0005829">
    <property type="term" value="C:cytosol"/>
    <property type="evidence" value="ECO:0007669"/>
    <property type="project" value="TreeGrafter"/>
</dbReference>
<dbReference type="AlphaFoldDB" id="A0A0W0TWA1"/>
<evidence type="ECO:0000313" key="20">
    <source>
        <dbReference type="Proteomes" id="UP000054773"/>
    </source>
</evidence>
<evidence type="ECO:0000259" key="18">
    <source>
        <dbReference type="Pfam" id="PF01746"/>
    </source>
</evidence>
<evidence type="ECO:0000256" key="6">
    <source>
        <dbReference type="ARBA" id="ARBA00014679"/>
    </source>
</evidence>
<dbReference type="NCBIfam" id="TIGR00088">
    <property type="entry name" value="trmD"/>
    <property type="match status" value="1"/>
</dbReference>
<evidence type="ECO:0000256" key="12">
    <source>
        <dbReference type="ARBA" id="ARBA00029736"/>
    </source>
</evidence>
<dbReference type="STRING" id="448.Lery_0158"/>
<evidence type="ECO:0000256" key="10">
    <source>
        <dbReference type="ARBA" id="ARBA00022691"/>
    </source>
</evidence>
<comment type="function">
    <text evidence="1 15 17">Specifically methylates guanosine-37 in various tRNAs.</text>
</comment>
<dbReference type="RefSeq" id="WP_058525343.1">
    <property type="nucleotide sequence ID" value="NZ_CAAAHY010000031.1"/>
</dbReference>
<dbReference type="PATRIC" id="fig|448.7.peg.164"/>
<dbReference type="CDD" id="cd18080">
    <property type="entry name" value="TrmD-like"/>
    <property type="match status" value="1"/>
</dbReference>
<evidence type="ECO:0000256" key="16">
    <source>
        <dbReference type="PIRSR" id="PIRSR000386-1"/>
    </source>
</evidence>
<comment type="similarity">
    <text evidence="3 15 17">Belongs to the RNA methyltransferase TrmD family.</text>
</comment>
<dbReference type="NCBIfam" id="NF000648">
    <property type="entry name" value="PRK00026.1"/>
    <property type="match status" value="1"/>
</dbReference>
<evidence type="ECO:0000256" key="11">
    <source>
        <dbReference type="ARBA" id="ARBA00022694"/>
    </source>
</evidence>
<comment type="caution">
    <text evidence="19">The sequence shown here is derived from an EMBL/GenBank/DDBJ whole genome shotgun (WGS) entry which is preliminary data.</text>
</comment>
<organism evidence="19 20">
    <name type="scientific">Legionella erythra</name>
    <dbReference type="NCBI Taxonomy" id="448"/>
    <lineage>
        <taxon>Bacteria</taxon>
        <taxon>Pseudomonadati</taxon>
        <taxon>Pseudomonadota</taxon>
        <taxon>Gammaproteobacteria</taxon>
        <taxon>Legionellales</taxon>
        <taxon>Legionellaceae</taxon>
        <taxon>Legionella</taxon>
    </lineage>
</organism>
<evidence type="ECO:0000256" key="17">
    <source>
        <dbReference type="RuleBase" id="RU003464"/>
    </source>
</evidence>
<comment type="catalytic activity">
    <reaction evidence="14 15 17">
        <text>guanosine(37) in tRNA + S-adenosyl-L-methionine = N(1)-methylguanosine(37) in tRNA + S-adenosyl-L-homocysteine + H(+)</text>
        <dbReference type="Rhea" id="RHEA:36899"/>
        <dbReference type="Rhea" id="RHEA-COMP:10145"/>
        <dbReference type="Rhea" id="RHEA-COMP:10147"/>
        <dbReference type="ChEBI" id="CHEBI:15378"/>
        <dbReference type="ChEBI" id="CHEBI:57856"/>
        <dbReference type="ChEBI" id="CHEBI:59789"/>
        <dbReference type="ChEBI" id="CHEBI:73542"/>
        <dbReference type="ChEBI" id="CHEBI:74269"/>
        <dbReference type="EC" id="2.1.1.228"/>
    </reaction>
</comment>
<evidence type="ECO:0000256" key="3">
    <source>
        <dbReference type="ARBA" id="ARBA00007630"/>
    </source>
</evidence>
<dbReference type="SUPFAM" id="SSF75217">
    <property type="entry name" value="alpha/beta knot"/>
    <property type="match status" value="1"/>
</dbReference>
<dbReference type="InterPro" id="IPR023148">
    <property type="entry name" value="tRNA_m1G_MeTrfase_C_sf"/>
</dbReference>
<evidence type="ECO:0000256" key="1">
    <source>
        <dbReference type="ARBA" id="ARBA00002634"/>
    </source>
</evidence>
<evidence type="ECO:0000313" key="19">
    <source>
        <dbReference type="EMBL" id="KTD00050.1"/>
    </source>
</evidence>
<gene>
    <name evidence="15 19" type="primary">trmD</name>
    <name evidence="19" type="ORF">Lery_0158</name>
</gene>
<feature type="binding site" evidence="15 16">
    <location>
        <position position="115"/>
    </location>
    <ligand>
        <name>S-adenosyl-L-methionine</name>
        <dbReference type="ChEBI" id="CHEBI:59789"/>
    </ligand>
</feature>
<dbReference type="PANTHER" id="PTHR46417:SF1">
    <property type="entry name" value="TRNA (GUANINE-N(1)-)-METHYLTRANSFERASE"/>
    <property type="match status" value="1"/>
</dbReference>
<keyword evidence="8 15" id="KW-0489">Methyltransferase</keyword>
<accession>A0A0W0TWA1</accession>
<comment type="subcellular location">
    <subcellularLocation>
        <location evidence="2 15 17">Cytoplasm</location>
    </subcellularLocation>
</comment>
<evidence type="ECO:0000256" key="9">
    <source>
        <dbReference type="ARBA" id="ARBA00022679"/>
    </source>
</evidence>
<dbReference type="Gene3D" id="1.10.1270.20">
    <property type="entry name" value="tRNA(m1g37)methyltransferase, domain 2"/>
    <property type="match status" value="1"/>
</dbReference>
<dbReference type="EMBL" id="LNYA01000001">
    <property type="protein sequence ID" value="KTD00050.1"/>
    <property type="molecule type" value="Genomic_DNA"/>
</dbReference>
<keyword evidence="11 15" id="KW-0819">tRNA processing</keyword>
<comment type="subunit">
    <text evidence="4 15 17">Homodimer.</text>
</comment>
<dbReference type="EC" id="2.1.1.228" evidence="5 15"/>